<dbReference type="Pfam" id="PF05638">
    <property type="entry name" value="T6SS_HCP"/>
    <property type="match status" value="1"/>
</dbReference>
<accession>A0A848MEU6</accession>
<name>A0A848MEU6_9GAMM</name>
<dbReference type="PANTHER" id="PTHR36152:SF5">
    <property type="entry name" value="PROTEIN HCP1"/>
    <property type="match status" value="1"/>
</dbReference>
<dbReference type="Gene3D" id="2.30.110.20">
    <property type="entry name" value="Hcp1-like"/>
    <property type="match status" value="1"/>
</dbReference>
<evidence type="ECO:0000313" key="2">
    <source>
        <dbReference type="Proteomes" id="UP000585363"/>
    </source>
</evidence>
<protein>
    <submittedName>
        <fullName evidence="1">Type VI secretion system tube protein Hcp</fullName>
    </submittedName>
</protein>
<dbReference type="RefSeq" id="WP_169401392.1">
    <property type="nucleotide sequence ID" value="NZ_JAADJU010000001.1"/>
</dbReference>
<reference evidence="1 2" key="2">
    <citation type="submission" date="2020-06" db="EMBL/GenBank/DDBJ databases">
        <title>Polyphasic characterization of a Rahnella strain isolated from tree sap.</title>
        <authorList>
            <person name="Kim I.S."/>
        </authorList>
    </citation>
    <scope>NUCLEOTIDE SEQUENCE [LARGE SCALE GENOMIC DNA]</scope>
    <source>
        <strain evidence="1 2">SAP-1</strain>
    </source>
</reference>
<dbReference type="SUPFAM" id="SSF141452">
    <property type="entry name" value="Hcp1-like"/>
    <property type="match status" value="1"/>
</dbReference>
<reference evidence="1 2" key="1">
    <citation type="submission" date="2020-01" db="EMBL/GenBank/DDBJ databases">
        <authorList>
            <person name="Lee S.D."/>
        </authorList>
    </citation>
    <scope>NUCLEOTIDE SEQUENCE [LARGE SCALE GENOMIC DNA]</scope>
    <source>
        <strain evidence="1 2">SAP-1</strain>
    </source>
</reference>
<dbReference type="EMBL" id="JAADJU010000001">
    <property type="protein sequence ID" value="NMP25711.1"/>
    <property type="molecule type" value="Genomic_DNA"/>
</dbReference>
<evidence type="ECO:0000313" key="1">
    <source>
        <dbReference type="EMBL" id="NMP25711.1"/>
    </source>
</evidence>
<proteinExistence type="predicted"/>
<keyword evidence="2" id="KW-1185">Reference proteome</keyword>
<dbReference type="InterPro" id="IPR036624">
    <property type="entry name" value="Hcp1-lik_sf"/>
</dbReference>
<gene>
    <name evidence="1" type="ORF">GW590_02310</name>
</gene>
<dbReference type="AlphaFoldDB" id="A0A848MEU6"/>
<dbReference type="InterPro" id="IPR053165">
    <property type="entry name" value="HSI-I_assembly_Hcp1"/>
</dbReference>
<dbReference type="Proteomes" id="UP000585363">
    <property type="component" value="Unassembled WGS sequence"/>
</dbReference>
<sequence length="185" mass="19760">MAAISKSGGDVDYFLEINQAPGESKDLQYPNTIHVSSWKWGERNSGDFGINGAGGSGKVSVDDLEVRFLASAATAPLISLCTTGKHFPTARLICRKNGASEPLTFLTIELSKCLISSYRIGGNTSMSHSNGNEVSGLEEVQSRPVEVVTINFQEFHIEYTPQNGDGGLAGGPKVFKYNRATNSVG</sequence>
<organism evidence="1 2">
    <name type="scientific">Rouxiella aceris</name>
    <dbReference type="NCBI Taxonomy" id="2703884"/>
    <lineage>
        <taxon>Bacteria</taxon>
        <taxon>Pseudomonadati</taxon>
        <taxon>Pseudomonadota</taxon>
        <taxon>Gammaproteobacteria</taxon>
        <taxon>Enterobacterales</taxon>
        <taxon>Yersiniaceae</taxon>
        <taxon>Rouxiella</taxon>
    </lineage>
</organism>
<dbReference type="PANTHER" id="PTHR36152">
    <property type="entry name" value="CYTOPLASMIC PROTEIN-RELATED"/>
    <property type="match status" value="1"/>
</dbReference>
<dbReference type="InterPro" id="IPR008514">
    <property type="entry name" value="T6SS_Hcp"/>
</dbReference>
<comment type="caution">
    <text evidence="1">The sequence shown here is derived from an EMBL/GenBank/DDBJ whole genome shotgun (WGS) entry which is preliminary data.</text>
</comment>